<proteinExistence type="predicted"/>
<evidence type="ECO:0000313" key="4">
    <source>
        <dbReference type="Proteomes" id="UP000653002"/>
    </source>
</evidence>
<dbReference type="AlphaFoldDB" id="A0A8I0L9N3"/>
<protein>
    <submittedName>
        <fullName evidence="3">Transcriptional regulator</fullName>
    </submittedName>
</protein>
<dbReference type="SUPFAM" id="SSF82679">
    <property type="entry name" value="N-utilization substance G protein NusG, N-terminal domain"/>
    <property type="match status" value="1"/>
</dbReference>
<organism evidence="3 4">
    <name type="scientific">Xanthomonas citri pv. citri</name>
    <dbReference type="NCBI Taxonomy" id="611301"/>
    <lineage>
        <taxon>Bacteria</taxon>
        <taxon>Pseudomonadati</taxon>
        <taxon>Pseudomonadota</taxon>
        <taxon>Gammaproteobacteria</taxon>
        <taxon>Lysobacterales</taxon>
        <taxon>Lysobacteraceae</taxon>
        <taxon>Xanthomonas</taxon>
    </lineage>
</organism>
<feature type="non-terminal residue" evidence="3">
    <location>
        <position position="52"/>
    </location>
</feature>
<dbReference type="InterPro" id="IPR036735">
    <property type="entry name" value="NGN_dom_sf"/>
</dbReference>
<reference evidence="3" key="1">
    <citation type="submission" date="2020-01" db="EMBL/GenBank/DDBJ databases">
        <authorList>
            <person name="Richard D."/>
        </authorList>
    </citation>
    <scope>NUCLEOTIDE SEQUENCE</scope>
    <source>
        <strain evidence="3">JP541</strain>
    </source>
</reference>
<keyword evidence="1" id="KW-0804">Transcription</keyword>
<comment type="caution">
    <text evidence="3">The sequence shown here is derived from an EMBL/GenBank/DDBJ whole genome shotgun (WGS) entry which is preliminary data.</text>
</comment>
<dbReference type="InterPro" id="IPR006645">
    <property type="entry name" value="NGN-like_dom"/>
</dbReference>
<dbReference type="Proteomes" id="UP000653002">
    <property type="component" value="Unassembled WGS sequence"/>
</dbReference>
<dbReference type="Pfam" id="PF02357">
    <property type="entry name" value="NusG"/>
    <property type="match status" value="1"/>
</dbReference>
<gene>
    <name evidence="3" type="ORF">GUH15_07845</name>
</gene>
<evidence type="ECO:0000256" key="1">
    <source>
        <dbReference type="ARBA" id="ARBA00023163"/>
    </source>
</evidence>
<accession>A0A8I0L9N3</accession>
<sequence length="52" mass="6219">MKTITLDGNHWFALKVFYNKVFEIEESLKKDDIDCYFPCEYAVVMRNGVRKI</sequence>
<name>A0A8I0L9N3_XANCI</name>
<dbReference type="GO" id="GO:0006354">
    <property type="term" value="P:DNA-templated transcription elongation"/>
    <property type="evidence" value="ECO:0007669"/>
    <property type="project" value="InterPro"/>
</dbReference>
<dbReference type="EMBL" id="JAABFR010000554">
    <property type="protein sequence ID" value="MBD4335968.1"/>
    <property type="molecule type" value="Genomic_DNA"/>
</dbReference>
<evidence type="ECO:0000259" key="2">
    <source>
        <dbReference type="Pfam" id="PF02357"/>
    </source>
</evidence>
<feature type="domain" description="NusG-like N-terminal" evidence="2">
    <location>
        <begin position="10"/>
        <end position="51"/>
    </location>
</feature>
<evidence type="ECO:0000313" key="3">
    <source>
        <dbReference type="EMBL" id="MBD4335968.1"/>
    </source>
</evidence>